<dbReference type="AlphaFoldDB" id="A0A4Y7U269"/>
<name>A0A4Y7U269_9FLAO</name>
<evidence type="ECO:0000313" key="1">
    <source>
        <dbReference type="EMBL" id="TEB40523.1"/>
    </source>
</evidence>
<organism evidence="1 2">
    <name type="scientific">Flavobacterium circumlabens</name>
    <dbReference type="NCBI Taxonomy" id="2133765"/>
    <lineage>
        <taxon>Bacteria</taxon>
        <taxon>Pseudomonadati</taxon>
        <taxon>Bacteroidota</taxon>
        <taxon>Flavobacteriia</taxon>
        <taxon>Flavobacteriales</taxon>
        <taxon>Flavobacteriaceae</taxon>
        <taxon>Flavobacterium</taxon>
    </lineage>
</organism>
<proteinExistence type="predicted"/>
<accession>A0A4Y7U269</accession>
<dbReference type="Proteomes" id="UP000298340">
    <property type="component" value="Unassembled WGS sequence"/>
</dbReference>
<feature type="non-terminal residue" evidence="1">
    <location>
        <position position="99"/>
    </location>
</feature>
<gene>
    <name evidence="1" type="ORF">D0809_30175</name>
</gene>
<evidence type="ECO:0000313" key="2">
    <source>
        <dbReference type="Proteomes" id="UP000298340"/>
    </source>
</evidence>
<sequence>NQGIELTLRTVNFHTEEFDWTTSFNISASRNKLLSFPDLEGSTYQNQYVIGRALNIRKVYHYTGLDPASGLYTFQDVNGDGSLSAPEDKQTVLDLNPKY</sequence>
<reference evidence="1 2" key="1">
    <citation type="journal article" date="2018" name="Syst. Appl. Microbiol.">
        <title>Flavobacterium circumlabens sp. nov. and Flavobacterium cupreum sp. nov., two psychrotrophic species isolated from Antarctic environmental samples.</title>
        <authorList>
            <person name="Kralova S."/>
            <person name="Busse H.J."/>
            <person name="Svec P."/>
            <person name="Maslanova I."/>
            <person name="Stankova E."/>
            <person name="Bartak M."/>
            <person name="Sedlacek I."/>
        </authorList>
    </citation>
    <scope>NUCLEOTIDE SEQUENCE [LARGE SCALE GENOMIC DNA]</scope>
    <source>
        <strain evidence="1 2">CCM 8828</strain>
    </source>
</reference>
<protein>
    <submittedName>
        <fullName evidence="1">SusC/RagA family TonB-linked outer membrane protein</fullName>
    </submittedName>
</protein>
<dbReference type="EMBL" id="QWDN01001207">
    <property type="protein sequence ID" value="TEB40523.1"/>
    <property type="molecule type" value="Genomic_DNA"/>
</dbReference>
<comment type="caution">
    <text evidence="1">The sequence shown here is derived from an EMBL/GenBank/DDBJ whole genome shotgun (WGS) entry which is preliminary data.</text>
</comment>
<feature type="non-terminal residue" evidence="1">
    <location>
        <position position="1"/>
    </location>
</feature>